<reference evidence="6 7" key="1">
    <citation type="submission" date="2024-01" db="EMBL/GenBank/DDBJ databases">
        <authorList>
            <consortium name="Genoscope - CEA"/>
            <person name="William W."/>
        </authorList>
    </citation>
    <scope>NUCLEOTIDE SEQUENCE [LARGE SCALE GENOMIC DNA]</scope>
    <source>
        <strain evidence="6 7">29B2s-10</strain>
    </source>
</reference>
<name>A0ABP0E937_9ASCO</name>
<comment type="function">
    <text evidence="4">Component of the Mediator complex, a coactivator involved in the regulated transcription of nearly all RNA polymerase II-dependent genes. Mediator functions as a bridge to convey information from gene-specific regulatory proteins to the basal RNA polymerase II transcription machinery. Mediator is recruited to promoters by direct interactions with regulatory proteins and serves as a scaffold for the assembly of a functional pre-initiation complex with RNA polymerase II and the general transcription factors.</text>
</comment>
<dbReference type="Pfam" id="PF10280">
    <property type="entry name" value="Med11"/>
    <property type="match status" value="1"/>
</dbReference>
<comment type="subunit">
    <text evidence="4">Component of the Mediator complex.</text>
</comment>
<evidence type="ECO:0000256" key="2">
    <source>
        <dbReference type="ARBA" id="ARBA00008186"/>
    </source>
</evidence>
<keyword evidence="7" id="KW-1185">Reference proteome</keyword>
<comment type="similarity">
    <text evidence="2 4">Belongs to the Mediator complex subunit 11 family.</text>
</comment>
<feature type="compositionally biased region" description="Basic and acidic residues" evidence="5">
    <location>
        <begin position="176"/>
        <end position="211"/>
    </location>
</feature>
<feature type="compositionally biased region" description="Basic and acidic residues" evidence="5">
    <location>
        <begin position="219"/>
        <end position="232"/>
    </location>
</feature>
<dbReference type="EMBL" id="OZ004255">
    <property type="protein sequence ID" value="CAK7900238.1"/>
    <property type="molecule type" value="Genomic_DNA"/>
</dbReference>
<dbReference type="Gene3D" id="1.10.287.3490">
    <property type="match status" value="1"/>
</dbReference>
<protein>
    <recommendedName>
        <fullName evidence="4">Mediator of RNA polymerase II transcription subunit 11</fullName>
    </recommendedName>
    <alternativeName>
        <fullName evidence="4">Mediator complex subunit 11</fullName>
    </alternativeName>
</protein>
<dbReference type="Proteomes" id="UP001497600">
    <property type="component" value="Chromosome C"/>
</dbReference>
<sequence length="329" mass="37622">MNESNKTYTYIHSSLYSMSNPTFIQKRINALHEIDCKVVSLLDSMSTLLQTYTLPKTDDVNSKIKEQFTVQTNDIYGIISTVAIDLRKEVRIMDENIGVYDKNDDGVMILPISVDQKNSTLGEKKLRHEMKQLSRILKDVTEEEEEEEADSSDEEEVKKVEEEEKKGDDKMDEDTESKTEEIKEEDVNKEENKKENEEEVKKDSVDEKEKEESLEEGSVDEKKEEEENKIDSVEAPMDIDVVTGDITEQEVKKEEEAKENDPATELEQNGAPEEVKEESNDKIEVSEEPVIQTELIDPLGEVDDLFGDADDITMGDVKADDDDDIDMLF</sequence>
<evidence type="ECO:0000256" key="4">
    <source>
        <dbReference type="RuleBase" id="RU364147"/>
    </source>
</evidence>
<proteinExistence type="inferred from homology"/>
<evidence type="ECO:0000313" key="7">
    <source>
        <dbReference type="Proteomes" id="UP001497600"/>
    </source>
</evidence>
<feature type="compositionally biased region" description="Basic and acidic residues" evidence="5">
    <location>
        <begin position="249"/>
        <end position="261"/>
    </location>
</feature>
<evidence type="ECO:0000256" key="1">
    <source>
        <dbReference type="ARBA" id="ARBA00004123"/>
    </source>
</evidence>
<keyword evidence="4" id="KW-0010">Activator</keyword>
<accession>A0ABP0E937</accession>
<evidence type="ECO:0000256" key="3">
    <source>
        <dbReference type="ARBA" id="ARBA00023242"/>
    </source>
</evidence>
<evidence type="ECO:0000313" key="6">
    <source>
        <dbReference type="EMBL" id="CAK7900238.1"/>
    </source>
</evidence>
<feature type="compositionally biased region" description="Basic and acidic residues" evidence="5">
    <location>
        <begin position="156"/>
        <end position="169"/>
    </location>
</feature>
<feature type="compositionally biased region" description="Basic and acidic residues" evidence="5">
    <location>
        <begin position="273"/>
        <end position="285"/>
    </location>
</feature>
<gene>
    <name evidence="4 6" type="primary">MED11</name>
    <name evidence="6" type="ORF">CAAN4_C06414</name>
</gene>
<comment type="subcellular location">
    <subcellularLocation>
        <location evidence="1 4">Nucleus</location>
    </subcellularLocation>
</comment>
<keyword evidence="4" id="KW-0805">Transcription regulation</keyword>
<keyword evidence="4" id="KW-0804">Transcription</keyword>
<keyword evidence="3 4" id="KW-0539">Nucleus</keyword>
<feature type="compositionally biased region" description="Acidic residues" evidence="5">
    <location>
        <begin position="141"/>
        <end position="155"/>
    </location>
</feature>
<feature type="region of interest" description="Disordered" evidence="5">
    <location>
        <begin position="137"/>
        <end position="290"/>
    </location>
</feature>
<dbReference type="InterPro" id="IPR019404">
    <property type="entry name" value="Mediator_Med11"/>
</dbReference>
<organism evidence="6 7">
    <name type="scientific">[Candida] anglica</name>
    <dbReference type="NCBI Taxonomy" id="148631"/>
    <lineage>
        <taxon>Eukaryota</taxon>
        <taxon>Fungi</taxon>
        <taxon>Dikarya</taxon>
        <taxon>Ascomycota</taxon>
        <taxon>Saccharomycotina</taxon>
        <taxon>Pichiomycetes</taxon>
        <taxon>Debaryomycetaceae</taxon>
        <taxon>Kurtzmaniella</taxon>
    </lineage>
</organism>
<evidence type="ECO:0000256" key="5">
    <source>
        <dbReference type="SAM" id="MobiDB-lite"/>
    </source>
</evidence>